<feature type="region of interest" description="Disordered" evidence="1">
    <location>
        <begin position="96"/>
        <end position="115"/>
    </location>
</feature>
<sequence length="210" mass="22472">MPLATDACRDRPDVSDAEAALLGPKGVQTSKEGDAGMSVLPSRSGQARSTQVDRPTKRSGGPGARLLARQDGLRRTIVRLNGKEDYVTKIRVPDHVHGHSRRAPGVAPPDDHGQSIASTSSIYGKERHPNRQLLLIQKRRLRTPPVAVSGGCEQSSKGTRKAPHHVEVHPRKSPVDGRLLGAPGLLSQGVIKSGPWSGIAGRRRTQDASL</sequence>
<evidence type="ECO:0000313" key="3">
    <source>
        <dbReference type="Proteomes" id="UP000054843"/>
    </source>
</evidence>
<name>A0A0V1MIA3_9BILA</name>
<feature type="region of interest" description="Disordered" evidence="1">
    <location>
        <begin position="1"/>
        <end position="71"/>
    </location>
</feature>
<evidence type="ECO:0000256" key="1">
    <source>
        <dbReference type="SAM" id="MobiDB-lite"/>
    </source>
</evidence>
<feature type="compositionally biased region" description="Polar residues" evidence="1">
    <location>
        <begin position="41"/>
        <end position="53"/>
    </location>
</feature>
<feature type="compositionally biased region" description="Basic and acidic residues" evidence="1">
    <location>
        <begin position="164"/>
        <end position="175"/>
    </location>
</feature>
<protein>
    <submittedName>
        <fullName evidence="2">Uncharacterized protein</fullName>
    </submittedName>
</protein>
<dbReference type="EMBL" id="JYDO01000103">
    <property type="protein sequence ID" value="KRZ71070.1"/>
    <property type="molecule type" value="Genomic_DNA"/>
</dbReference>
<organism evidence="2 3">
    <name type="scientific">Trichinella papuae</name>
    <dbReference type="NCBI Taxonomy" id="268474"/>
    <lineage>
        <taxon>Eukaryota</taxon>
        <taxon>Metazoa</taxon>
        <taxon>Ecdysozoa</taxon>
        <taxon>Nematoda</taxon>
        <taxon>Enoplea</taxon>
        <taxon>Dorylaimia</taxon>
        <taxon>Trichinellida</taxon>
        <taxon>Trichinellidae</taxon>
        <taxon>Trichinella</taxon>
    </lineage>
</organism>
<evidence type="ECO:0000313" key="2">
    <source>
        <dbReference type="EMBL" id="KRZ71070.1"/>
    </source>
</evidence>
<feature type="region of interest" description="Disordered" evidence="1">
    <location>
        <begin position="145"/>
        <end position="210"/>
    </location>
</feature>
<keyword evidence="3" id="KW-1185">Reference proteome</keyword>
<dbReference type="AlphaFoldDB" id="A0A0V1MIA3"/>
<comment type="caution">
    <text evidence="2">The sequence shown here is derived from an EMBL/GenBank/DDBJ whole genome shotgun (WGS) entry which is preliminary data.</text>
</comment>
<proteinExistence type="predicted"/>
<reference evidence="2 3" key="1">
    <citation type="submission" date="2015-01" db="EMBL/GenBank/DDBJ databases">
        <title>Evolution of Trichinella species and genotypes.</title>
        <authorList>
            <person name="Korhonen P.K."/>
            <person name="Edoardo P."/>
            <person name="Giuseppe L.R."/>
            <person name="Gasser R.B."/>
        </authorList>
    </citation>
    <scope>NUCLEOTIDE SEQUENCE [LARGE SCALE GENOMIC DNA]</scope>
    <source>
        <strain evidence="2">ISS1980</strain>
    </source>
</reference>
<dbReference type="Proteomes" id="UP000054843">
    <property type="component" value="Unassembled WGS sequence"/>
</dbReference>
<accession>A0A0V1MIA3</accession>
<gene>
    <name evidence="2" type="ORF">T10_7213</name>
</gene>